<dbReference type="RefSeq" id="WP_209985837.1">
    <property type="nucleotide sequence ID" value="NZ_JAGINO010000017.1"/>
</dbReference>
<reference evidence="2 3" key="1">
    <citation type="submission" date="2023-07" db="EMBL/GenBank/DDBJ databases">
        <title>Genomic Encyclopedia of Type Strains, Phase IV (KMG-IV): sequencing the most valuable type-strain genomes for metagenomic binning, comparative biology and taxonomic classification.</title>
        <authorList>
            <person name="Goeker M."/>
        </authorList>
    </citation>
    <scope>NUCLEOTIDE SEQUENCE [LARGE SCALE GENOMIC DNA]</scope>
    <source>
        <strain evidence="2 3">DSM 19922</strain>
    </source>
</reference>
<organism evidence="2 3">
    <name type="scientific">Azospirillum picis</name>
    <dbReference type="NCBI Taxonomy" id="488438"/>
    <lineage>
        <taxon>Bacteria</taxon>
        <taxon>Pseudomonadati</taxon>
        <taxon>Pseudomonadota</taxon>
        <taxon>Alphaproteobacteria</taxon>
        <taxon>Rhodospirillales</taxon>
        <taxon>Azospirillaceae</taxon>
        <taxon>Azospirillum</taxon>
    </lineage>
</organism>
<accession>A0ABU0MPF6</accession>
<evidence type="ECO:0000313" key="3">
    <source>
        <dbReference type="Proteomes" id="UP001244552"/>
    </source>
</evidence>
<keyword evidence="3" id="KW-1185">Reference proteome</keyword>
<dbReference type="Proteomes" id="UP001244552">
    <property type="component" value="Unassembled WGS sequence"/>
</dbReference>
<feature type="region of interest" description="Disordered" evidence="1">
    <location>
        <begin position="86"/>
        <end position="110"/>
    </location>
</feature>
<sequence length="110" mass="11880">MTAPNPTAATDLAQDALNRLRRADARGTGCHLTAEMVQALSVTNIGEIWNQPDPRDETEDQAMAIHAAAPLDHCVAGKDGECNHPDCPQLRDGEPAKSRRHCPLDADDED</sequence>
<evidence type="ECO:0008006" key="4">
    <source>
        <dbReference type="Google" id="ProtNLM"/>
    </source>
</evidence>
<proteinExistence type="predicted"/>
<evidence type="ECO:0000313" key="2">
    <source>
        <dbReference type="EMBL" id="MDQ0535355.1"/>
    </source>
</evidence>
<comment type="caution">
    <text evidence="2">The sequence shown here is derived from an EMBL/GenBank/DDBJ whole genome shotgun (WGS) entry which is preliminary data.</text>
</comment>
<name>A0ABU0MPF6_9PROT</name>
<protein>
    <recommendedName>
        <fullName evidence="4">HNH endonuclease</fullName>
    </recommendedName>
</protein>
<gene>
    <name evidence="2" type="ORF">QO018_004233</name>
</gene>
<evidence type="ECO:0000256" key="1">
    <source>
        <dbReference type="SAM" id="MobiDB-lite"/>
    </source>
</evidence>
<dbReference type="EMBL" id="JAUSVU010000017">
    <property type="protein sequence ID" value="MDQ0535355.1"/>
    <property type="molecule type" value="Genomic_DNA"/>
</dbReference>
<feature type="compositionally biased region" description="Basic and acidic residues" evidence="1">
    <location>
        <begin position="86"/>
        <end position="97"/>
    </location>
</feature>